<comment type="caution">
    <text evidence="8">The sequence shown here is derived from an EMBL/GenBank/DDBJ whole genome shotgun (WGS) entry which is preliminary data.</text>
</comment>
<evidence type="ECO:0000256" key="1">
    <source>
        <dbReference type="ARBA" id="ARBA00010641"/>
    </source>
</evidence>
<dbReference type="SUPFAM" id="SSF88946">
    <property type="entry name" value="Sigma2 domain of RNA polymerase sigma factors"/>
    <property type="match status" value="1"/>
</dbReference>
<dbReference type="InterPro" id="IPR007627">
    <property type="entry name" value="RNA_pol_sigma70_r2"/>
</dbReference>
<dbReference type="InterPro" id="IPR013325">
    <property type="entry name" value="RNA_pol_sigma_r2"/>
</dbReference>
<reference evidence="7 10" key="1">
    <citation type="submission" date="2016-08" db="EMBL/GenBank/DDBJ databases">
        <title>Candidatus Dactylopiibacterium carminicum genome sequence.</title>
        <authorList>
            <person name="Ramirez-Puebla S.T."/>
            <person name="Ormeno-Orrillo E."/>
            <person name="Vera-Ponce De Leon A."/>
            <person name="Luis L."/>
            <person name="Sanchez-Flores A."/>
            <person name="Monica R."/>
            <person name="Martinez-Romero E."/>
        </authorList>
    </citation>
    <scope>NUCLEOTIDE SEQUENCE [LARGE SCALE GENOMIC DNA]</scope>
    <source>
        <strain evidence="7">END1</strain>
    </source>
</reference>
<gene>
    <name evidence="7" type="ORF">BGI27_05355</name>
    <name evidence="8" type="ORF">CGU29_04985</name>
</gene>
<dbReference type="CDD" id="cd06171">
    <property type="entry name" value="Sigma70_r4"/>
    <property type="match status" value="1"/>
</dbReference>
<organism evidence="8 9">
    <name type="scientific">Candidatus Dactylopiibacterium carminicum</name>
    <dbReference type="NCBI Taxonomy" id="857335"/>
    <lineage>
        <taxon>Bacteria</taxon>
        <taxon>Pseudomonadati</taxon>
        <taxon>Pseudomonadota</taxon>
        <taxon>Betaproteobacteria</taxon>
        <taxon>Rhodocyclales</taxon>
        <taxon>Rhodocyclaceae</taxon>
        <taxon>Candidatus Dactylopiibacterium</taxon>
    </lineage>
</organism>
<evidence type="ECO:0000256" key="4">
    <source>
        <dbReference type="ARBA" id="ARBA00023163"/>
    </source>
</evidence>
<dbReference type="InterPro" id="IPR014284">
    <property type="entry name" value="RNA_pol_sigma-70_dom"/>
</dbReference>
<dbReference type="NCBIfam" id="NF009180">
    <property type="entry name" value="PRK12528.1"/>
    <property type="match status" value="1"/>
</dbReference>
<dbReference type="SUPFAM" id="SSF88659">
    <property type="entry name" value="Sigma3 and sigma4 domains of RNA polymerase sigma factors"/>
    <property type="match status" value="1"/>
</dbReference>
<dbReference type="Proteomes" id="UP000216107">
    <property type="component" value="Unassembled WGS sequence"/>
</dbReference>
<dbReference type="InterPro" id="IPR013249">
    <property type="entry name" value="RNA_pol_sigma70_r4_t2"/>
</dbReference>
<evidence type="ECO:0000313" key="9">
    <source>
        <dbReference type="Proteomes" id="UP000216107"/>
    </source>
</evidence>
<proteinExistence type="inferred from homology"/>
<comment type="similarity">
    <text evidence="1">Belongs to the sigma-70 factor family. ECF subfamily.</text>
</comment>
<dbReference type="NCBIfam" id="TIGR02937">
    <property type="entry name" value="sigma70-ECF"/>
    <property type="match status" value="1"/>
</dbReference>
<dbReference type="Proteomes" id="UP000623509">
    <property type="component" value="Unassembled WGS sequence"/>
</dbReference>
<dbReference type="OrthoDB" id="8654550at2"/>
<protein>
    <submittedName>
        <fullName evidence="8">RNA polymerase subunit sigma</fullName>
    </submittedName>
</protein>
<dbReference type="Gene3D" id="1.10.10.10">
    <property type="entry name" value="Winged helix-like DNA-binding domain superfamily/Winged helix DNA-binding domain"/>
    <property type="match status" value="1"/>
</dbReference>
<evidence type="ECO:0000259" key="6">
    <source>
        <dbReference type="Pfam" id="PF08281"/>
    </source>
</evidence>
<evidence type="ECO:0000256" key="3">
    <source>
        <dbReference type="ARBA" id="ARBA00023082"/>
    </source>
</evidence>
<dbReference type="AlphaFoldDB" id="A0A272EVN9"/>
<reference evidence="8 9" key="2">
    <citation type="submission" date="2017-07" db="EMBL/GenBank/DDBJ databases">
        <title>Candidatus Dactylopiibacterium carminicum, a nitrogen-fixing symbiont of the cochineal insect Dactylopius coccus and Dactylopius opuntiae (Hemiptera: Coccoidea: Dactylopiidae).</title>
        <authorList>
            <person name="Vera A."/>
        </authorList>
    </citation>
    <scope>NUCLEOTIDE SEQUENCE [LARGE SCALE GENOMIC DNA]</scope>
    <source>
        <strain evidence="8 9">NFDCM</strain>
    </source>
</reference>
<keyword evidence="3" id="KW-0731">Sigma factor</keyword>
<dbReference type="Pfam" id="PF04542">
    <property type="entry name" value="Sigma70_r2"/>
    <property type="match status" value="1"/>
</dbReference>
<dbReference type="InterPro" id="IPR036388">
    <property type="entry name" value="WH-like_DNA-bd_sf"/>
</dbReference>
<evidence type="ECO:0000313" key="7">
    <source>
        <dbReference type="EMBL" id="KAF7599882.1"/>
    </source>
</evidence>
<dbReference type="EMBL" id="NMRN01000009">
    <property type="protein sequence ID" value="PAS94179.1"/>
    <property type="molecule type" value="Genomic_DNA"/>
</dbReference>
<keyword evidence="10" id="KW-1185">Reference proteome</keyword>
<feature type="domain" description="RNA polymerase sigma factor 70 region 4 type 2" evidence="6">
    <location>
        <begin position="125"/>
        <end position="173"/>
    </location>
</feature>
<accession>A0A272EVN9</accession>
<dbReference type="InterPro" id="IPR039425">
    <property type="entry name" value="RNA_pol_sigma-70-like"/>
</dbReference>
<dbReference type="FunFam" id="1.10.1740.10:FF:000009">
    <property type="entry name" value="RNA polymerase sigma factor"/>
    <property type="match status" value="1"/>
</dbReference>
<keyword evidence="2" id="KW-0805">Transcription regulation</keyword>
<dbReference type="PANTHER" id="PTHR43133">
    <property type="entry name" value="RNA POLYMERASE ECF-TYPE SIGMA FACTO"/>
    <property type="match status" value="1"/>
</dbReference>
<evidence type="ECO:0000313" key="8">
    <source>
        <dbReference type="EMBL" id="PAS94179.1"/>
    </source>
</evidence>
<evidence type="ECO:0000259" key="5">
    <source>
        <dbReference type="Pfam" id="PF04542"/>
    </source>
</evidence>
<evidence type="ECO:0000256" key="2">
    <source>
        <dbReference type="ARBA" id="ARBA00023015"/>
    </source>
</evidence>
<dbReference type="EMBL" id="MDUX01000012">
    <property type="protein sequence ID" value="KAF7599882.1"/>
    <property type="molecule type" value="Genomic_DNA"/>
</dbReference>
<sequence>MASPCNQIHRSPSLSTAATCPPDVLSDLYTGHHGWLQGWLRRKLGCHERAADLAQDTFLRLLGQPGPADLSEPRALLAHIAKGLLIDHWRRQAVERAYLESVAHLPEAECPSPETRYLILEALYSIERMLREMPDKTREIFLLSQLDGMTYPQIATRLGVSLITVKRHMKAGFVACMTAL</sequence>
<dbReference type="GO" id="GO:0006352">
    <property type="term" value="P:DNA-templated transcription initiation"/>
    <property type="evidence" value="ECO:0007669"/>
    <property type="project" value="InterPro"/>
</dbReference>
<dbReference type="Gene3D" id="1.10.1740.10">
    <property type="match status" value="1"/>
</dbReference>
<dbReference type="GO" id="GO:0016987">
    <property type="term" value="F:sigma factor activity"/>
    <property type="evidence" value="ECO:0007669"/>
    <property type="project" value="UniProtKB-KW"/>
</dbReference>
<evidence type="ECO:0000313" key="10">
    <source>
        <dbReference type="Proteomes" id="UP000623509"/>
    </source>
</evidence>
<dbReference type="InterPro" id="IPR013324">
    <property type="entry name" value="RNA_pol_sigma_r3/r4-like"/>
</dbReference>
<dbReference type="GO" id="GO:0003677">
    <property type="term" value="F:DNA binding"/>
    <property type="evidence" value="ECO:0007669"/>
    <property type="project" value="InterPro"/>
</dbReference>
<name>A0A272EVN9_9RHOO</name>
<dbReference type="Pfam" id="PF08281">
    <property type="entry name" value="Sigma70_r4_2"/>
    <property type="match status" value="1"/>
</dbReference>
<dbReference type="PANTHER" id="PTHR43133:SF63">
    <property type="entry name" value="RNA POLYMERASE SIGMA FACTOR FECI-RELATED"/>
    <property type="match status" value="1"/>
</dbReference>
<keyword evidence="4" id="KW-0804">Transcription</keyword>
<feature type="domain" description="RNA polymerase sigma-70 region 2" evidence="5">
    <location>
        <begin position="28"/>
        <end position="93"/>
    </location>
</feature>